<accession>A0ACB6R6H6</accession>
<evidence type="ECO:0000313" key="1">
    <source>
        <dbReference type="EMBL" id="KAF2474677.1"/>
    </source>
</evidence>
<sequence length="144" mass="16296">MNGFCCLRIVARSSTVTTQSTLLRPSIRSLRPTQRPPTTTPSPRFLSLLPPRRPLLSLQPFPMPSPATSTTSPCISGDILSLTPKISSHPGLLGMQIRYAIRNTYNPSHFVRKRRHGFLSRLRTRNGRKTLKRRLLKKRSTLSH</sequence>
<gene>
    <name evidence="1" type="ORF">BDR25DRAFT_111033</name>
</gene>
<evidence type="ECO:0000313" key="2">
    <source>
        <dbReference type="Proteomes" id="UP000799755"/>
    </source>
</evidence>
<dbReference type="Proteomes" id="UP000799755">
    <property type="component" value="Unassembled WGS sequence"/>
</dbReference>
<comment type="caution">
    <text evidence="1">The sequence shown here is derived from an EMBL/GenBank/DDBJ whole genome shotgun (WGS) entry which is preliminary data.</text>
</comment>
<protein>
    <submittedName>
        <fullName evidence="1">Uncharacterized protein</fullName>
    </submittedName>
</protein>
<reference evidence="1" key="1">
    <citation type="journal article" date="2020" name="Stud. Mycol.">
        <title>101 Dothideomycetes genomes: a test case for predicting lifestyles and emergence of pathogens.</title>
        <authorList>
            <person name="Haridas S."/>
            <person name="Albert R."/>
            <person name="Binder M."/>
            <person name="Bloem J."/>
            <person name="Labutti K."/>
            <person name="Salamov A."/>
            <person name="Andreopoulos B."/>
            <person name="Baker S."/>
            <person name="Barry K."/>
            <person name="Bills G."/>
            <person name="Bluhm B."/>
            <person name="Cannon C."/>
            <person name="Castanera R."/>
            <person name="Culley D."/>
            <person name="Daum C."/>
            <person name="Ezra D."/>
            <person name="Gonzalez J."/>
            <person name="Henrissat B."/>
            <person name="Kuo A."/>
            <person name="Liang C."/>
            <person name="Lipzen A."/>
            <person name="Lutzoni F."/>
            <person name="Magnuson J."/>
            <person name="Mondo S."/>
            <person name="Nolan M."/>
            <person name="Ohm R."/>
            <person name="Pangilinan J."/>
            <person name="Park H.-J."/>
            <person name="Ramirez L."/>
            <person name="Alfaro M."/>
            <person name="Sun H."/>
            <person name="Tritt A."/>
            <person name="Yoshinaga Y."/>
            <person name="Zwiers L.-H."/>
            <person name="Turgeon B."/>
            <person name="Goodwin S."/>
            <person name="Spatafora J."/>
            <person name="Crous P."/>
            <person name="Grigoriev I."/>
        </authorList>
    </citation>
    <scope>NUCLEOTIDE SEQUENCE</scope>
    <source>
        <strain evidence="1">ATCC 200398</strain>
    </source>
</reference>
<name>A0ACB6R6H6_9PLEO</name>
<keyword evidence="2" id="KW-1185">Reference proteome</keyword>
<dbReference type="EMBL" id="MU003497">
    <property type="protein sequence ID" value="KAF2474677.1"/>
    <property type="molecule type" value="Genomic_DNA"/>
</dbReference>
<proteinExistence type="predicted"/>
<organism evidence="1 2">
    <name type="scientific">Lindgomyces ingoldianus</name>
    <dbReference type="NCBI Taxonomy" id="673940"/>
    <lineage>
        <taxon>Eukaryota</taxon>
        <taxon>Fungi</taxon>
        <taxon>Dikarya</taxon>
        <taxon>Ascomycota</taxon>
        <taxon>Pezizomycotina</taxon>
        <taxon>Dothideomycetes</taxon>
        <taxon>Pleosporomycetidae</taxon>
        <taxon>Pleosporales</taxon>
        <taxon>Lindgomycetaceae</taxon>
        <taxon>Lindgomyces</taxon>
    </lineage>
</organism>